<evidence type="ECO:0000313" key="2">
    <source>
        <dbReference type="Proteomes" id="UP000270094"/>
    </source>
</evidence>
<proteinExistence type="predicted"/>
<dbReference type="EMBL" id="UYYB01097863">
    <property type="protein sequence ID" value="VDM76847.1"/>
    <property type="molecule type" value="Genomic_DNA"/>
</dbReference>
<sequence>MINAINDPHAQWDVLSEEEIATIKKRCEELLDWFTYLSSDDLTDYEVVIPTDYLNRRMNKPCFDPHVMKTVADRFEERGDVEFAKEFEMTLEQLILAILCAVMEDNNCRNVKFEVLCDALQFDKGTYYMIKKFLSGKDDGTKTPKDLIMQTFCTPIDCCLALTMAYCEVCGWPFSCDWNAITYVNDTWTEEEQNEFDKLTREEAQRQWNNTKAFIMDPNSTDHEPSEYMK</sequence>
<dbReference type="AlphaFoldDB" id="A0A3P7JKZ4"/>
<reference evidence="1 2" key="1">
    <citation type="submission" date="2018-11" db="EMBL/GenBank/DDBJ databases">
        <authorList>
            <consortium name="Pathogen Informatics"/>
        </authorList>
    </citation>
    <scope>NUCLEOTIDE SEQUENCE [LARGE SCALE GENOMIC DNA]</scope>
</reference>
<accession>A0A3P7JKZ4</accession>
<dbReference type="Proteomes" id="UP000270094">
    <property type="component" value="Unassembled WGS sequence"/>
</dbReference>
<keyword evidence="2" id="KW-1185">Reference proteome</keyword>
<gene>
    <name evidence="1" type="ORF">SVUK_LOCUS11845</name>
</gene>
<name>A0A3P7JKZ4_STRVU</name>
<evidence type="ECO:0000313" key="1">
    <source>
        <dbReference type="EMBL" id="VDM76847.1"/>
    </source>
</evidence>
<protein>
    <submittedName>
        <fullName evidence="1">Uncharacterized protein</fullName>
    </submittedName>
</protein>
<dbReference type="OrthoDB" id="5854591at2759"/>
<organism evidence="1 2">
    <name type="scientific">Strongylus vulgaris</name>
    <name type="common">Blood worm</name>
    <dbReference type="NCBI Taxonomy" id="40348"/>
    <lineage>
        <taxon>Eukaryota</taxon>
        <taxon>Metazoa</taxon>
        <taxon>Ecdysozoa</taxon>
        <taxon>Nematoda</taxon>
        <taxon>Chromadorea</taxon>
        <taxon>Rhabditida</taxon>
        <taxon>Rhabditina</taxon>
        <taxon>Rhabditomorpha</taxon>
        <taxon>Strongyloidea</taxon>
        <taxon>Strongylidae</taxon>
        <taxon>Strongylus</taxon>
    </lineage>
</organism>